<dbReference type="GeneID" id="20315670"/>
<gene>
    <name evidence="1" type="ORF">T265_01482</name>
</gene>
<protein>
    <submittedName>
        <fullName evidence="1">Uncharacterized protein</fullName>
    </submittedName>
</protein>
<dbReference type="CTD" id="20315670"/>
<proteinExistence type="predicted"/>
<evidence type="ECO:0000313" key="1">
    <source>
        <dbReference type="EMBL" id="KER32427.1"/>
    </source>
</evidence>
<keyword evidence="2" id="KW-1185">Reference proteome</keyword>
<accession>A0A075A2E4</accession>
<sequence length="64" mass="6960">MLEDLRMVDDVLLVQCGIATAAALCQRHSDKQPNLENAPVPELCGSLSTDKKLSHDVIRKATVT</sequence>
<dbReference type="Proteomes" id="UP000054324">
    <property type="component" value="Unassembled WGS sequence"/>
</dbReference>
<dbReference type="AlphaFoldDB" id="A0A075A2E4"/>
<dbReference type="EMBL" id="KL596634">
    <property type="protein sequence ID" value="KER32427.1"/>
    <property type="molecule type" value="Genomic_DNA"/>
</dbReference>
<name>A0A075A2E4_OPIVI</name>
<organism evidence="1 2">
    <name type="scientific">Opisthorchis viverrini</name>
    <name type="common">Southeast Asian liver fluke</name>
    <dbReference type="NCBI Taxonomy" id="6198"/>
    <lineage>
        <taxon>Eukaryota</taxon>
        <taxon>Metazoa</taxon>
        <taxon>Spiralia</taxon>
        <taxon>Lophotrochozoa</taxon>
        <taxon>Platyhelminthes</taxon>
        <taxon>Trematoda</taxon>
        <taxon>Digenea</taxon>
        <taxon>Opisthorchiida</taxon>
        <taxon>Opisthorchiata</taxon>
        <taxon>Opisthorchiidae</taxon>
        <taxon>Opisthorchis</taxon>
    </lineage>
</organism>
<dbReference type="KEGG" id="ovi:T265_01482"/>
<reference evidence="1 2" key="1">
    <citation type="submission" date="2013-11" db="EMBL/GenBank/DDBJ databases">
        <title>Opisthorchis viverrini - life in the bile duct.</title>
        <authorList>
            <person name="Young N.D."/>
            <person name="Nagarajan N."/>
            <person name="Lin S.J."/>
            <person name="Korhonen P.K."/>
            <person name="Jex A.R."/>
            <person name="Hall R.S."/>
            <person name="Safavi-Hemami H."/>
            <person name="Kaewkong W."/>
            <person name="Bertrand D."/>
            <person name="Gao S."/>
            <person name="Seet Q."/>
            <person name="Wongkham S."/>
            <person name="Teh B.T."/>
            <person name="Wongkham C."/>
            <person name="Intapan P.M."/>
            <person name="Maleewong W."/>
            <person name="Yang X."/>
            <person name="Hu M."/>
            <person name="Wang Z."/>
            <person name="Hofmann A."/>
            <person name="Sternberg P.W."/>
            <person name="Tan P."/>
            <person name="Wang J."/>
            <person name="Gasser R.B."/>
        </authorList>
    </citation>
    <scope>NUCLEOTIDE SEQUENCE [LARGE SCALE GENOMIC DNA]</scope>
</reference>
<evidence type="ECO:0000313" key="2">
    <source>
        <dbReference type="Proteomes" id="UP000054324"/>
    </source>
</evidence>
<dbReference type="RefSeq" id="XP_009163787.1">
    <property type="nucleotide sequence ID" value="XM_009165523.1"/>
</dbReference>